<feature type="domain" description="Reverse transcriptase" evidence="1">
    <location>
        <begin position="489"/>
        <end position="715"/>
    </location>
</feature>
<dbReference type="InterPro" id="IPR036691">
    <property type="entry name" value="Endo/exonu/phosph_ase_sf"/>
</dbReference>
<dbReference type="InterPro" id="IPR000477">
    <property type="entry name" value="RT_dom"/>
</dbReference>
<dbReference type="Gene3D" id="3.60.10.10">
    <property type="entry name" value="Endonuclease/exonuclease/phosphatase"/>
    <property type="match status" value="1"/>
</dbReference>
<dbReference type="InterPro" id="IPR043502">
    <property type="entry name" value="DNA/RNA_pol_sf"/>
</dbReference>
<sequence length="715" mass="79212">MKKYTIAILCIQETHLLGATHFDSDGFLVILSGSSGEGSTREAAGVGFIVAPWARHAVIGFTLYSNRLSSLQFKIRGGVVTLISVYSPHGGFPYQARRDFYDEFAAFFKSQRSYGPTFACGDYNARLHLRQPGEEAILGQYCFGNSSAAIDPMSNREHLLESCRSLDAVVANTFCQHDPEHQISFYSVGAQPMDPINHVNFAQLDHVVAAQHSAHYIHDVRSDRSAALRSRHFLLLIQVGWQVAPKTPRHPGDKWDTTLLKVPITATIFSDSFAEAARFLLPSTTSASQEVVNSTALMVNTAFNQAASKSLPNKAATPSRPWISHATITLIDQRNTARSNHNRCEEKRLNKAIQSSAKKDRGKWLDELVASGDWAPIKKLRNGFSAKQGSLSNASGDIVRNDCRAETLAEYLEQLQWKVKFVDILPAAQDSLGPVLDVNVFCLTLQELRVVLRRLKSQRAAGKDDIPPDFWKALNNDVAVGELLNLLNLCWAAKTIPDEWRTAAIVTIFKKGDPNLPSNYRPISLLAVGYKVLASIILDRLKTGGAEVRMRNSQFGFRPRRNTSDALFIIRRMIDAAVMGKGSGAGLMLLLLDWAKAFDSIRPDSLLEALRRFGLPPGMLQMIRAIYTDRQFVVRDGAHVSTCRKQQAGIAQGCPLSPYLFIIVQAVMLRDVDLQLAGVPHIQEPDYVVTPDVLYADDTVLVSAHANRLQQHLDL</sequence>
<dbReference type="EMBL" id="CAJNNW010036906">
    <property type="protein sequence ID" value="CAE8738212.1"/>
    <property type="molecule type" value="Genomic_DNA"/>
</dbReference>
<gene>
    <name evidence="2" type="ORF">PGLA2088_LOCUS49095</name>
</gene>
<dbReference type="SUPFAM" id="SSF56672">
    <property type="entry name" value="DNA/RNA polymerases"/>
    <property type="match status" value="1"/>
</dbReference>
<organism evidence="2 3">
    <name type="scientific">Polarella glacialis</name>
    <name type="common">Dinoflagellate</name>
    <dbReference type="NCBI Taxonomy" id="89957"/>
    <lineage>
        <taxon>Eukaryota</taxon>
        <taxon>Sar</taxon>
        <taxon>Alveolata</taxon>
        <taxon>Dinophyceae</taxon>
        <taxon>Suessiales</taxon>
        <taxon>Suessiaceae</taxon>
        <taxon>Polarella</taxon>
    </lineage>
</organism>
<name>A0A813LS21_POLGL</name>
<dbReference type="Pfam" id="PF00078">
    <property type="entry name" value="RVT_1"/>
    <property type="match status" value="1"/>
</dbReference>
<proteinExistence type="predicted"/>
<comment type="caution">
    <text evidence="2">The sequence shown here is derived from an EMBL/GenBank/DDBJ whole genome shotgun (WGS) entry which is preliminary data.</text>
</comment>
<evidence type="ECO:0000313" key="2">
    <source>
        <dbReference type="EMBL" id="CAE8738212.1"/>
    </source>
</evidence>
<reference evidence="2" key="1">
    <citation type="submission" date="2021-02" db="EMBL/GenBank/DDBJ databases">
        <authorList>
            <person name="Dougan E. K."/>
            <person name="Rhodes N."/>
            <person name="Thang M."/>
            <person name="Chan C."/>
        </authorList>
    </citation>
    <scope>NUCLEOTIDE SEQUENCE</scope>
</reference>
<dbReference type="AlphaFoldDB" id="A0A813LS21"/>
<accession>A0A813LS21</accession>
<dbReference type="Proteomes" id="UP000626109">
    <property type="component" value="Unassembled WGS sequence"/>
</dbReference>
<protein>
    <recommendedName>
        <fullName evidence="1">Reverse transcriptase domain-containing protein</fullName>
    </recommendedName>
</protein>
<dbReference type="SUPFAM" id="SSF56219">
    <property type="entry name" value="DNase I-like"/>
    <property type="match status" value="1"/>
</dbReference>
<dbReference type="PROSITE" id="PS50878">
    <property type="entry name" value="RT_POL"/>
    <property type="match status" value="1"/>
</dbReference>
<evidence type="ECO:0000313" key="3">
    <source>
        <dbReference type="Proteomes" id="UP000626109"/>
    </source>
</evidence>
<evidence type="ECO:0000259" key="1">
    <source>
        <dbReference type="PROSITE" id="PS50878"/>
    </source>
</evidence>
<dbReference type="PANTHER" id="PTHR19446">
    <property type="entry name" value="REVERSE TRANSCRIPTASES"/>
    <property type="match status" value="1"/>
</dbReference>
<dbReference type="CDD" id="cd01650">
    <property type="entry name" value="RT_nLTR_like"/>
    <property type="match status" value="1"/>
</dbReference>